<sequence>MLKTFGDYAPGLAPSGKMAEFAGGPSKPSDKGEDALLNCLVSGGDERLECEPGSGLNMYGHGPSPRPQDLAFGSSTASTISAQAFAAVGAYHAELLQEMETGPAAEIYAREIAQIRTKLLSLLGLDQSSGPSRVDAIMATSGTDIHLFAAALLGRQDDRTLMTITLMGNETGSGVMTAASGRHFMSRVGGNCPVAKGEELSPGHATRNTTVAVRNADGTLRSEDEIELELKGLIELARAAEFRCLLIVTDVSKTSLLAPGLETVFRLKERFGAMLDIMIDACQFRVSGATIRAYLAHDFLVAVTGSKFLAGPIFSGALLCPPGMSDRLKRRPLPSALADYCAKADWPEGWMAQDVLPDHANFGLLLRWKAALFELERFVGVREEKVIAVLSAFAEVVGERLQQDSAFELLDSRPIDRSRLWNRSDTARWDEIPSIFSFYLRNPYRGGILTAAETAVVYKNLAVEQSDLVPVRLGQPVRCADFGDMPASALRICLSAPLIVEACEGADALDGMISQAMTVLDRTADMAAQLTSQPSIIRASGV</sequence>
<dbReference type="RefSeq" id="WP_028749993.1">
    <property type="nucleotide sequence ID" value="NZ_JACIIG010000002.1"/>
</dbReference>
<name>A0A7W6ZR90_9HYPH</name>
<evidence type="ECO:0008006" key="3">
    <source>
        <dbReference type="Google" id="ProtNLM"/>
    </source>
</evidence>
<dbReference type="AlphaFoldDB" id="A0A7W6ZR90"/>
<evidence type="ECO:0000313" key="2">
    <source>
        <dbReference type="Proteomes" id="UP000543836"/>
    </source>
</evidence>
<gene>
    <name evidence="1" type="ORF">GGE60_001362</name>
</gene>
<reference evidence="1 2" key="1">
    <citation type="submission" date="2020-08" db="EMBL/GenBank/DDBJ databases">
        <title>Genomic Encyclopedia of Type Strains, Phase IV (KMG-V): Genome sequencing to study the core and pangenomes of soil and plant-associated prokaryotes.</title>
        <authorList>
            <person name="Whitman W."/>
        </authorList>
    </citation>
    <scope>NUCLEOTIDE SEQUENCE [LARGE SCALE GENOMIC DNA]</scope>
    <source>
        <strain evidence="1 2">SEMIA 492</strain>
    </source>
</reference>
<dbReference type="GeneID" id="32530930"/>
<protein>
    <recommendedName>
        <fullName evidence="3">Aminotransferase class V-fold PLP-dependent enzyme</fullName>
    </recommendedName>
</protein>
<evidence type="ECO:0000313" key="1">
    <source>
        <dbReference type="EMBL" id="MBB4567261.1"/>
    </source>
</evidence>
<proteinExistence type="predicted"/>
<dbReference type="EMBL" id="JACIIG010000002">
    <property type="protein sequence ID" value="MBB4567261.1"/>
    <property type="molecule type" value="Genomic_DNA"/>
</dbReference>
<accession>A0A7W6ZR90</accession>
<organism evidence="1 2">
    <name type="scientific">Rhizobium leucaenae</name>
    <dbReference type="NCBI Taxonomy" id="29450"/>
    <lineage>
        <taxon>Bacteria</taxon>
        <taxon>Pseudomonadati</taxon>
        <taxon>Pseudomonadota</taxon>
        <taxon>Alphaproteobacteria</taxon>
        <taxon>Hyphomicrobiales</taxon>
        <taxon>Rhizobiaceae</taxon>
        <taxon>Rhizobium/Agrobacterium group</taxon>
        <taxon>Rhizobium</taxon>
    </lineage>
</organism>
<keyword evidence="2" id="KW-1185">Reference proteome</keyword>
<comment type="caution">
    <text evidence="1">The sequence shown here is derived from an EMBL/GenBank/DDBJ whole genome shotgun (WGS) entry which is preliminary data.</text>
</comment>
<dbReference type="Proteomes" id="UP000543836">
    <property type="component" value="Unassembled WGS sequence"/>
</dbReference>